<gene>
    <name evidence="4" type="ORF">BCON_0659g00010</name>
</gene>
<feature type="repeat" description="ANK" evidence="3">
    <location>
        <begin position="541"/>
        <end position="573"/>
    </location>
</feature>
<evidence type="ECO:0000313" key="4">
    <source>
        <dbReference type="EMBL" id="TGO44011.1"/>
    </source>
</evidence>
<reference evidence="4 5" key="1">
    <citation type="submission" date="2017-12" db="EMBL/GenBank/DDBJ databases">
        <title>Comparative genomics of Botrytis spp.</title>
        <authorList>
            <person name="Valero-Jimenez C.A."/>
            <person name="Tapia P."/>
            <person name="Veloso J."/>
            <person name="Silva-Moreno E."/>
            <person name="Staats M."/>
            <person name="Valdes J.H."/>
            <person name="Van Kan J.A.L."/>
        </authorList>
    </citation>
    <scope>NUCLEOTIDE SEQUENCE [LARGE SCALE GENOMIC DNA]</scope>
    <source>
        <strain evidence="4 5">MUCL11595</strain>
    </source>
</reference>
<feature type="repeat" description="ANK" evidence="3">
    <location>
        <begin position="575"/>
        <end position="607"/>
    </location>
</feature>
<sequence>MSGGEFTGKDIEDISSSTTLHFAALLSLDKVCLWLVENSELWVNVNKFSSIGTPLACTLAPNRMLRRDHSPYLDQSRVSNNRYKILEWSPLAMAVNANIGWDILLKEETQGLTALNSASMNGHIDVVRLLIDHGTALELKDSRSNHFRGFRHLTDFMLALLNGHIEVAMLLENGGADINALDNHGHSALHMAASYSVSMVEYILHSPSFHQTVSVRSTANITVLMIAAIRGDVDNRHQSSGKLSNAALLNIVDNDNQTALHVLFDMLDVKSYSPFIERFALELLTLATKEDVNSVLPDGRSFLNISFDNGYDTLSQKLVNMDIDVGTRGKIDGTNYSPLELLCIHSSGNQELIRSMVYGQRPEGLYECRDDILIHLACCYHGSIAVIEELLSAGWSTETTDKLGYTPIISAISGGEESTVELLLTHGAHLENVMYRFGKPDQPYHPIEHAKTEVIYKLIDSIGIDNWNPEAFDDREETFLGGWIPGITSDATDSESYPGTWTTKPISNVSILHVAAFHGNLAVLEFGLVQKRLEVNIRASFGLTPLFFAIFGCNESVVKSLLKLGADVNEYYGPIKVTPLHVALAGKNVSIIEIFMAHGASANSADVYGWTPIKVASLEYKHDKMVQVLENSSSPAAPLLAIIEESEETVKIDDRIHIALEEALLRNNIDNVEALFQTGCSPKGICSCGCTLLVTVLHEGSLELAHYLIDRGIVNELLIYGADLEARDQYGNTALHCALLSRSLKVAMMLISAGANANSLSGENQSPIQMAVAHCAPSIVLVLHKFGASLETDIPEMVHALTKSGMDLNTADDTGVPVLLTALNYPEEDFILELLPESDVIRHPTLGTTLNQASFQSLLKIVSTYVFIFIID</sequence>
<proteinExistence type="predicted"/>
<evidence type="ECO:0000313" key="5">
    <source>
        <dbReference type="Proteomes" id="UP000297527"/>
    </source>
</evidence>
<keyword evidence="5" id="KW-1185">Reference proteome</keyword>
<feature type="repeat" description="ANK" evidence="3">
    <location>
        <begin position="151"/>
        <end position="183"/>
    </location>
</feature>
<dbReference type="OrthoDB" id="194358at2759"/>
<dbReference type="InterPro" id="IPR036770">
    <property type="entry name" value="Ankyrin_rpt-contain_sf"/>
</dbReference>
<dbReference type="SMART" id="SM00248">
    <property type="entry name" value="ANK"/>
    <property type="match status" value="14"/>
</dbReference>
<evidence type="ECO:0000256" key="3">
    <source>
        <dbReference type="PROSITE-ProRule" id="PRU00023"/>
    </source>
</evidence>
<dbReference type="Pfam" id="PF12796">
    <property type="entry name" value="Ank_2"/>
    <property type="match status" value="2"/>
</dbReference>
<keyword evidence="2 3" id="KW-0040">ANK repeat</keyword>
<dbReference type="SUPFAM" id="SSF48403">
    <property type="entry name" value="Ankyrin repeat"/>
    <property type="match status" value="3"/>
</dbReference>
<keyword evidence="1" id="KW-0677">Repeat</keyword>
<dbReference type="Pfam" id="PF13637">
    <property type="entry name" value="Ank_4"/>
    <property type="match status" value="1"/>
</dbReference>
<evidence type="ECO:0000256" key="1">
    <source>
        <dbReference type="ARBA" id="ARBA00022737"/>
    </source>
</evidence>
<dbReference type="PROSITE" id="PS50297">
    <property type="entry name" value="ANK_REP_REGION"/>
    <property type="match status" value="5"/>
</dbReference>
<protein>
    <submittedName>
        <fullName evidence="4">Uncharacterized protein</fullName>
    </submittedName>
</protein>
<dbReference type="PANTHER" id="PTHR24198:SF194">
    <property type="entry name" value="INVERSIN-A"/>
    <property type="match status" value="1"/>
</dbReference>
<organism evidence="4 5">
    <name type="scientific">Botryotinia convoluta</name>
    <dbReference type="NCBI Taxonomy" id="54673"/>
    <lineage>
        <taxon>Eukaryota</taxon>
        <taxon>Fungi</taxon>
        <taxon>Dikarya</taxon>
        <taxon>Ascomycota</taxon>
        <taxon>Pezizomycotina</taxon>
        <taxon>Leotiomycetes</taxon>
        <taxon>Helotiales</taxon>
        <taxon>Sclerotiniaceae</taxon>
        <taxon>Botryotinia</taxon>
    </lineage>
</organism>
<dbReference type="PRINTS" id="PR01415">
    <property type="entry name" value="ANKYRIN"/>
</dbReference>
<evidence type="ECO:0000256" key="2">
    <source>
        <dbReference type="ARBA" id="ARBA00023043"/>
    </source>
</evidence>
<dbReference type="PANTHER" id="PTHR24198">
    <property type="entry name" value="ANKYRIN REPEAT AND PROTEIN KINASE DOMAIN-CONTAINING PROTEIN"/>
    <property type="match status" value="1"/>
</dbReference>
<comment type="caution">
    <text evidence="4">The sequence shown here is derived from an EMBL/GenBank/DDBJ whole genome shotgun (WGS) entry which is preliminary data.</text>
</comment>
<dbReference type="PROSITE" id="PS50088">
    <property type="entry name" value="ANK_REPEAT"/>
    <property type="match status" value="6"/>
</dbReference>
<dbReference type="Proteomes" id="UP000297527">
    <property type="component" value="Unassembled WGS sequence"/>
</dbReference>
<dbReference type="InterPro" id="IPR002110">
    <property type="entry name" value="Ankyrin_rpt"/>
</dbReference>
<dbReference type="AlphaFoldDB" id="A0A4Z1H7G5"/>
<dbReference type="Pfam" id="PF00023">
    <property type="entry name" value="Ank"/>
    <property type="match status" value="1"/>
</dbReference>
<name>A0A4Z1H7G5_9HELO</name>
<feature type="repeat" description="ANK" evidence="3">
    <location>
        <begin position="110"/>
        <end position="142"/>
    </location>
</feature>
<accession>A0A4Z1H7G5</accession>
<dbReference type="Gene3D" id="1.25.40.20">
    <property type="entry name" value="Ankyrin repeat-containing domain"/>
    <property type="match status" value="4"/>
</dbReference>
<dbReference type="EMBL" id="PQXN01000657">
    <property type="protein sequence ID" value="TGO44011.1"/>
    <property type="molecule type" value="Genomic_DNA"/>
</dbReference>
<feature type="repeat" description="ANK" evidence="3">
    <location>
        <begin position="403"/>
        <end position="435"/>
    </location>
</feature>
<feature type="repeat" description="ANK" evidence="3">
    <location>
        <begin position="730"/>
        <end position="762"/>
    </location>
</feature>